<dbReference type="AlphaFoldDB" id="A0A0C1L217"/>
<reference evidence="2 3" key="1">
    <citation type="submission" date="2014-11" db="EMBL/GenBank/DDBJ databases">
        <title>Genome sequence of Flavihumibacter solisilvae 3-3.</title>
        <authorList>
            <person name="Zhou G."/>
            <person name="Li M."/>
            <person name="Wang G."/>
        </authorList>
    </citation>
    <scope>NUCLEOTIDE SEQUENCE [LARGE SCALE GENOMIC DNA]</scope>
    <source>
        <strain evidence="2 3">3-3</strain>
    </source>
</reference>
<evidence type="ECO:0000313" key="2">
    <source>
        <dbReference type="EMBL" id="KIC94017.1"/>
    </source>
</evidence>
<dbReference type="OrthoDB" id="9803111at2"/>
<evidence type="ECO:0000313" key="3">
    <source>
        <dbReference type="Proteomes" id="UP000031408"/>
    </source>
</evidence>
<dbReference type="SUPFAM" id="SSF51735">
    <property type="entry name" value="NAD(P)-binding Rossmann-fold domains"/>
    <property type="match status" value="1"/>
</dbReference>
<evidence type="ECO:0000259" key="1">
    <source>
        <dbReference type="Pfam" id="PF01370"/>
    </source>
</evidence>
<dbReference type="InterPro" id="IPR051783">
    <property type="entry name" value="NAD(P)-dependent_oxidoreduct"/>
</dbReference>
<dbReference type="InterPro" id="IPR001509">
    <property type="entry name" value="Epimerase_deHydtase"/>
</dbReference>
<feature type="domain" description="NAD-dependent epimerase/dehydratase" evidence="1">
    <location>
        <begin position="4"/>
        <end position="231"/>
    </location>
</feature>
<sequence length="332" mass="36968">MKQVFITGASGFIGGHLAQRLAVLGTNIHVLLRKTSRNGHLLHSRIRIFDGDLLDVDRIRTAMTGCSHVVHLAGLAKMWTKDPHDYFRVNVSGTKNVLDAASDLNVEKIIVTSTAGVFPPAVAHPSNEESLKHPQLFTEYEKSKNQAEELAIQYFKNGLPVLVVNPAKVYGPGPVNDSNTATMMVRGYLAGRWRFIPGNGSGKMNYVYIDDVVEGIISALDKAQPGSQYILGGENASYDQFFDLVKELSGLDRRLFHLPYALIRSIAWFGDLKAALGSPPFITSEWIKKLPFDWSKDISKATRDLDYHPRSLREGLKQTIMWLRKTGGIDYI</sequence>
<proteinExistence type="predicted"/>
<dbReference type="PANTHER" id="PTHR48079:SF6">
    <property type="entry name" value="NAD(P)-BINDING DOMAIN-CONTAINING PROTEIN-RELATED"/>
    <property type="match status" value="1"/>
</dbReference>
<accession>A0A0C1L217</accession>
<dbReference type="Pfam" id="PF01370">
    <property type="entry name" value="Epimerase"/>
    <property type="match status" value="1"/>
</dbReference>
<dbReference type="Gene3D" id="3.40.50.720">
    <property type="entry name" value="NAD(P)-binding Rossmann-like Domain"/>
    <property type="match status" value="1"/>
</dbReference>
<dbReference type="RefSeq" id="WP_039140534.1">
    <property type="nucleotide sequence ID" value="NZ_JSVC01000015.1"/>
</dbReference>
<organism evidence="2 3">
    <name type="scientific">Flavihumibacter solisilvae</name>
    <dbReference type="NCBI Taxonomy" id="1349421"/>
    <lineage>
        <taxon>Bacteria</taxon>
        <taxon>Pseudomonadati</taxon>
        <taxon>Bacteroidota</taxon>
        <taxon>Chitinophagia</taxon>
        <taxon>Chitinophagales</taxon>
        <taxon>Chitinophagaceae</taxon>
        <taxon>Flavihumibacter</taxon>
    </lineage>
</organism>
<name>A0A0C1L217_9BACT</name>
<dbReference type="GO" id="GO:0004029">
    <property type="term" value="F:aldehyde dehydrogenase (NAD+) activity"/>
    <property type="evidence" value="ECO:0007669"/>
    <property type="project" value="TreeGrafter"/>
</dbReference>
<dbReference type="PANTHER" id="PTHR48079">
    <property type="entry name" value="PROTEIN YEEZ"/>
    <property type="match status" value="1"/>
</dbReference>
<dbReference type="STRING" id="1349421.OI18_13425"/>
<dbReference type="EMBL" id="JSVC01000015">
    <property type="protein sequence ID" value="KIC94017.1"/>
    <property type="molecule type" value="Genomic_DNA"/>
</dbReference>
<dbReference type="InterPro" id="IPR036291">
    <property type="entry name" value="NAD(P)-bd_dom_sf"/>
</dbReference>
<protein>
    <recommendedName>
        <fullName evidence="1">NAD-dependent epimerase/dehydratase domain-containing protein</fullName>
    </recommendedName>
</protein>
<dbReference type="Proteomes" id="UP000031408">
    <property type="component" value="Unassembled WGS sequence"/>
</dbReference>
<keyword evidence="3" id="KW-1185">Reference proteome</keyword>
<gene>
    <name evidence="2" type="ORF">OI18_13425</name>
</gene>
<dbReference type="GO" id="GO:0005737">
    <property type="term" value="C:cytoplasm"/>
    <property type="evidence" value="ECO:0007669"/>
    <property type="project" value="TreeGrafter"/>
</dbReference>
<comment type="caution">
    <text evidence="2">The sequence shown here is derived from an EMBL/GenBank/DDBJ whole genome shotgun (WGS) entry which is preliminary data.</text>
</comment>